<reference evidence="3 4" key="1">
    <citation type="submission" date="2014-04" db="EMBL/GenBank/DDBJ databases">
        <authorList>
            <consortium name="DOE Joint Genome Institute"/>
            <person name="Kuo A."/>
            <person name="Kohler A."/>
            <person name="Nagy L.G."/>
            <person name="Floudas D."/>
            <person name="Copeland A."/>
            <person name="Barry K.W."/>
            <person name="Cichocki N."/>
            <person name="Veneault-Fourrey C."/>
            <person name="LaButti K."/>
            <person name="Lindquist E.A."/>
            <person name="Lipzen A."/>
            <person name="Lundell T."/>
            <person name="Morin E."/>
            <person name="Murat C."/>
            <person name="Sun H."/>
            <person name="Tunlid A."/>
            <person name="Henrissat B."/>
            <person name="Grigoriev I.V."/>
            <person name="Hibbett D.S."/>
            <person name="Martin F."/>
            <person name="Nordberg H.P."/>
            <person name="Cantor M.N."/>
            <person name="Hua S.X."/>
        </authorList>
    </citation>
    <scope>NUCLEOTIDE SEQUENCE [LARGE SCALE GENOMIC DNA]</scope>
    <source>
        <strain evidence="3 4">Foug A</strain>
    </source>
</reference>
<dbReference type="InterPro" id="IPR006073">
    <property type="entry name" value="GTP-bd"/>
</dbReference>
<gene>
    <name evidence="3" type="ORF">SCLCIDRAFT_1212046</name>
</gene>
<dbReference type="CDD" id="cd00882">
    <property type="entry name" value="Ras_like_GTPase"/>
    <property type="match status" value="1"/>
</dbReference>
<feature type="compositionally biased region" description="Polar residues" evidence="1">
    <location>
        <begin position="10"/>
        <end position="21"/>
    </location>
</feature>
<keyword evidence="4" id="KW-1185">Reference proteome</keyword>
<dbReference type="AlphaFoldDB" id="A0A0C2ZW08"/>
<dbReference type="EMBL" id="KN822021">
    <property type="protein sequence ID" value="KIM65653.1"/>
    <property type="molecule type" value="Genomic_DNA"/>
</dbReference>
<evidence type="ECO:0000313" key="3">
    <source>
        <dbReference type="EMBL" id="KIM65653.1"/>
    </source>
</evidence>
<reference evidence="4" key="2">
    <citation type="submission" date="2015-01" db="EMBL/GenBank/DDBJ databases">
        <title>Evolutionary Origins and Diversification of the Mycorrhizal Mutualists.</title>
        <authorList>
            <consortium name="DOE Joint Genome Institute"/>
            <consortium name="Mycorrhizal Genomics Consortium"/>
            <person name="Kohler A."/>
            <person name="Kuo A."/>
            <person name="Nagy L.G."/>
            <person name="Floudas D."/>
            <person name="Copeland A."/>
            <person name="Barry K.W."/>
            <person name="Cichocki N."/>
            <person name="Veneault-Fourrey C."/>
            <person name="LaButti K."/>
            <person name="Lindquist E.A."/>
            <person name="Lipzen A."/>
            <person name="Lundell T."/>
            <person name="Morin E."/>
            <person name="Murat C."/>
            <person name="Riley R."/>
            <person name="Ohm R."/>
            <person name="Sun H."/>
            <person name="Tunlid A."/>
            <person name="Henrissat B."/>
            <person name="Grigoriev I.V."/>
            <person name="Hibbett D.S."/>
            <person name="Martin F."/>
        </authorList>
    </citation>
    <scope>NUCLEOTIDE SEQUENCE [LARGE SCALE GENOMIC DNA]</scope>
    <source>
        <strain evidence="4">Foug A</strain>
    </source>
</reference>
<organism evidence="3 4">
    <name type="scientific">Scleroderma citrinum Foug A</name>
    <dbReference type="NCBI Taxonomy" id="1036808"/>
    <lineage>
        <taxon>Eukaryota</taxon>
        <taxon>Fungi</taxon>
        <taxon>Dikarya</taxon>
        <taxon>Basidiomycota</taxon>
        <taxon>Agaricomycotina</taxon>
        <taxon>Agaricomycetes</taxon>
        <taxon>Agaricomycetidae</taxon>
        <taxon>Boletales</taxon>
        <taxon>Sclerodermatineae</taxon>
        <taxon>Sclerodermataceae</taxon>
        <taxon>Scleroderma</taxon>
    </lineage>
</organism>
<feature type="domain" description="G" evidence="2">
    <location>
        <begin position="76"/>
        <end position="164"/>
    </location>
</feature>
<dbReference type="Proteomes" id="UP000053989">
    <property type="component" value="Unassembled WGS sequence"/>
</dbReference>
<dbReference type="Gene3D" id="3.40.50.300">
    <property type="entry name" value="P-loop containing nucleotide triphosphate hydrolases"/>
    <property type="match status" value="1"/>
</dbReference>
<sequence>MASQPKKFQPRSSSSASTETILRTDPADQRACTTSTVEAGFCLDAAKNVPRDPTRNIPRMDPAVARKHFDRIGRFRILVIGRSNAGKTTLLQRICNTTELPEVFNSEGEKIDPKVVQGSLERGKHAIEDELIFRSNTGFIFHDSRGFEAGSEEEVKLMKKFLVHCAATMKLEKRIHAIW</sequence>
<evidence type="ECO:0000313" key="4">
    <source>
        <dbReference type="Proteomes" id="UP000053989"/>
    </source>
</evidence>
<dbReference type="SUPFAM" id="SSF52540">
    <property type="entry name" value="P-loop containing nucleoside triphosphate hydrolases"/>
    <property type="match status" value="1"/>
</dbReference>
<dbReference type="STRING" id="1036808.A0A0C2ZW08"/>
<evidence type="ECO:0000256" key="1">
    <source>
        <dbReference type="SAM" id="MobiDB-lite"/>
    </source>
</evidence>
<accession>A0A0C2ZW08</accession>
<protein>
    <recommendedName>
        <fullName evidence="2">G domain-containing protein</fullName>
    </recommendedName>
</protein>
<dbReference type="Pfam" id="PF01926">
    <property type="entry name" value="MMR_HSR1"/>
    <property type="match status" value="1"/>
</dbReference>
<evidence type="ECO:0000259" key="2">
    <source>
        <dbReference type="Pfam" id="PF01926"/>
    </source>
</evidence>
<proteinExistence type="predicted"/>
<dbReference type="InterPro" id="IPR027417">
    <property type="entry name" value="P-loop_NTPase"/>
</dbReference>
<dbReference type="OrthoDB" id="391988at2759"/>
<dbReference type="GO" id="GO:0005525">
    <property type="term" value="F:GTP binding"/>
    <property type="evidence" value="ECO:0007669"/>
    <property type="project" value="InterPro"/>
</dbReference>
<feature type="region of interest" description="Disordered" evidence="1">
    <location>
        <begin position="1"/>
        <end position="29"/>
    </location>
</feature>
<name>A0A0C2ZW08_9AGAM</name>
<dbReference type="HOGENOM" id="CLU_023805_5_1_1"/>
<dbReference type="InParanoid" id="A0A0C2ZW08"/>